<dbReference type="EMBL" id="CAXAMN010022527">
    <property type="protein sequence ID" value="CAK9070578.1"/>
    <property type="molecule type" value="Genomic_DNA"/>
</dbReference>
<keyword evidence="2" id="KW-1185">Reference proteome</keyword>
<accession>A0ABP0P4J3</accession>
<reference evidence="1 2" key="1">
    <citation type="submission" date="2024-02" db="EMBL/GenBank/DDBJ databases">
        <authorList>
            <person name="Chen Y."/>
            <person name="Shah S."/>
            <person name="Dougan E. K."/>
            <person name="Thang M."/>
            <person name="Chan C."/>
        </authorList>
    </citation>
    <scope>NUCLEOTIDE SEQUENCE [LARGE SCALE GENOMIC DNA]</scope>
</reference>
<name>A0ABP0P4J3_9DINO</name>
<gene>
    <name evidence="1" type="ORF">CCMP2556_LOCUS34721</name>
</gene>
<dbReference type="Proteomes" id="UP001642484">
    <property type="component" value="Unassembled WGS sequence"/>
</dbReference>
<sequence length="156" mass="16898">MVLSIPFPHCKHHTTPLANSMPLITSPPTSPASQHLADWILAQNKGVDLIGMSGRQKGDEEVKALAAALKENRQVRRVELQNNGFGDAGAEAWAFCLLDFGIEEKHLLSAGFSRDVAPEPYDQRDCSQFESHHYCGGEGVAGGAPSQQGCHVHLSR</sequence>
<dbReference type="SUPFAM" id="SSF52047">
    <property type="entry name" value="RNI-like"/>
    <property type="match status" value="1"/>
</dbReference>
<dbReference type="Gene3D" id="3.80.10.10">
    <property type="entry name" value="Ribonuclease Inhibitor"/>
    <property type="match status" value="1"/>
</dbReference>
<comment type="caution">
    <text evidence="1">The sequence shown here is derived from an EMBL/GenBank/DDBJ whole genome shotgun (WGS) entry which is preliminary data.</text>
</comment>
<protein>
    <submittedName>
        <fullName evidence="1">Uncharacterized protein</fullName>
    </submittedName>
</protein>
<dbReference type="InterPro" id="IPR032675">
    <property type="entry name" value="LRR_dom_sf"/>
</dbReference>
<organism evidence="1 2">
    <name type="scientific">Durusdinium trenchii</name>
    <dbReference type="NCBI Taxonomy" id="1381693"/>
    <lineage>
        <taxon>Eukaryota</taxon>
        <taxon>Sar</taxon>
        <taxon>Alveolata</taxon>
        <taxon>Dinophyceae</taxon>
        <taxon>Suessiales</taxon>
        <taxon>Symbiodiniaceae</taxon>
        <taxon>Durusdinium</taxon>
    </lineage>
</organism>
<evidence type="ECO:0000313" key="1">
    <source>
        <dbReference type="EMBL" id="CAK9070578.1"/>
    </source>
</evidence>
<evidence type="ECO:0000313" key="2">
    <source>
        <dbReference type="Proteomes" id="UP001642484"/>
    </source>
</evidence>
<proteinExistence type="predicted"/>